<dbReference type="Pfam" id="PF01396">
    <property type="entry name" value="Zn_ribbon_Top1"/>
    <property type="match status" value="2"/>
</dbReference>
<dbReference type="Gene3D" id="1.10.290.10">
    <property type="entry name" value="Topoisomerase I, domain 4"/>
    <property type="match status" value="1"/>
</dbReference>
<dbReference type="InterPro" id="IPR005733">
    <property type="entry name" value="TopoI_bac-type"/>
</dbReference>
<dbReference type="EMBL" id="MFYX01000056">
    <property type="protein sequence ID" value="OGK05452.1"/>
    <property type="molecule type" value="Genomic_DNA"/>
</dbReference>
<evidence type="ECO:0000313" key="17">
    <source>
        <dbReference type="Proteomes" id="UP000179243"/>
    </source>
</evidence>
<evidence type="ECO:0000256" key="3">
    <source>
        <dbReference type="ARBA" id="ARBA00012891"/>
    </source>
</evidence>
<evidence type="ECO:0000256" key="9">
    <source>
        <dbReference type="ARBA" id="ARBA00030003"/>
    </source>
</evidence>
<dbReference type="InterPro" id="IPR013824">
    <property type="entry name" value="Topo_IA_cen_sub1"/>
</dbReference>
<evidence type="ECO:0000256" key="7">
    <source>
        <dbReference type="ARBA" id="ARBA00023125"/>
    </source>
</evidence>
<dbReference type="NCBIfam" id="TIGR01051">
    <property type="entry name" value="topA_bact"/>
    <property type="match status" value="1"/>
</dbReference>
<dbReference type="InterPro" id="IPR013825">
    <property type="entry name" value="Topo_IA_cen_sub2"/>
</dbReference>
<dbReference type="GO" id="GO:0003917">
    <property type="term" value="F:DNA topoisomerase type I (single strand cut, ATP-independent) activity"/>
    <property type="evidence" value="ECO:0007669"/>
    <property type="project" value="UniProtKB-EC"/>
</dbReference>
<dbReference type="Proteomes" id="UP000179243">
    <property type="component" value="Unassembled WGS sequence"/>
</dbReference>
<evidence type="ECO:0000256" key="13">
    <source>
        <dbReference type="SAM" id="MobiDB-lite"/>
    </source>
</evidence>
<dbReference type="GO" id="GO:0005694">
    <property type="term" value="C:chromosome"/>
    <property type="evidence" value="ECO:0007669"/>
    <property type="project" value="InterPro"/>
</dbReference>
<evidence type="ECO:0000313" key="16">
    <source>
        <dbReference type="EMBL" id="OGK05452.1"/>
    </source>
</evidence>
<proteinExistence type="inferred from homology"/>
<evidence type="ECO:0000256" key="11">
    <source>
        <dbReference type="ARBA" id="ARBA00032235"/>
    </source>
</evidence>
<dbReference type="PRINTS" id="PR00417">
    <property type="entry name" value="PRTPISMRASEI"/>
</dbReference>
<keyword evidence="8 16" id="KW-0413">Isomerase</keyword>
<comment type="caution">
    <text evidence="16">The sequence shown here is derived from an EMBL/GenBank/DDBJ whole genome shotgun (WGS) entry which is preliminary data.</text>
</comment>
<dbReference type="InterPro" id="IPR013498">
    <property type="entry name" value="Topo_IA_Znf"/>
</dbReference>
<keyword evidence="6" id="KW-0799">Topoisomerase</keyword>
<organism evidence="16 17">
    <name type="scientific">Candidatus Raymondbacteria bacterium RIFOXYD12_FULL_49_13</name>
    <dbReference type="NCBI Taxonomy" id="1817890"/>
    <lineage>
        <taxon>Bacteria</taxon>
        <taxon>Raymondiibacteriota</taxon>
    </lineage>
</organism>
<dbReference type="GO" id="GO:0008270">
    <property type="term" value="F:zinc ion binding"/>
    <property type="evidence" value="ECO:0007669"/>
    <property type="project" value="UniProtKB-KW"/>
</dbReference>
<dbReference type="Gene3D" id="2.70.20.10">
    <property type="entry name" value="Topoisomerase I, domain 3"/>
    <property type="match status" value="1"/>
</dbReference>
<dbReference type="InterPro" id="IPR013497">
    <property type="entry name" value="Topo_IA_cen"/>
</dbReference>
<dbReference type="InterPro" id="IPR003601">
    <property type="entry name" value="Topo_IA_2"/>
</dbReference>
<dbReference type="Gene3D" id="3.30.65.10">
    <property type="entry name" value="Bacterial Topoisomerase I, domain 1"/>
    <property type="match status" value="1"/>
</dbReference>
<comment type="similarity">
    <text evidence="2">Belongs to the type IA topoisomerase family.</text>
</comment>
<dbReference type="SUPFAM" id="SSF56712">
    <property type="entry name" value="Prokaryotic type I DNA topoisomerase"/>
    <property type="match status" value="1"/>
</dbReference>
<evidence type="ECO:0000256" key="1">
    <source>
        <dbReference type="ARBA" id="ARBA00000213"/>
    </source>
</evidence>
<protein>
    <recommendedName>
        <fullName evidence="3">DNA topoisomerase</fullName>
        <ecNumber evidence="3">5.6.2.1</ecNumber>
    </recommendedName>
    <alternativeName>
        <fullName evidence="12">Omega-protein</fullName>
    </alternativeName>
    <alternativeName>
        <fullName evidence="11">Relaxing enzyme</fullName>
    </alternativeName>
    <alternativeName>
        <fullName evidence="9">Swivelase</fullName>
    </alternativeName>
    <alternativeName>
        <fullName evidence="10">Untwisting enzyme</fullName>
    </alternativeName>
</protein>
<keyword evidence="7" id="KW-0238">DNA-binding</keyword>
<evidence type="ECO:0000259" key="15">
    <source>
        <dbReference type="PROSITE" id="PS52039"/>
    </source>
</evidence>
<dbReference type="SMART" id="SM00437">
    <property type="entry name" value="TOP1Ac"/>
    <property type="match status" value="1"/>
</dbReference>
<dbReference type="InterPro" id="IPR023405">
    <property type="entry name" value="Topo_IA_core_domain"/>
</dbReference>
<accession>A0A1F7FG56</accession>
<dbReference type="EC" id="5.6.2.1" evidence="3"/>
<dbReference type="PANTHER" id="PTHR42785">
    <property type="entry name" value="DNA TOPOISOMERASE, TYPE IA, CORE"/>
    <property type="match status" value="1"/>
</dbReference>
<comment type="catalytic activity">
    <reaction evidence="1">
        <text>ATP-independent breakage of single-stranded DNA, followed by passage and rejoining.</text>
        <dbReference type="EC" id="5.6.2.1"/>
    </reaction>
</comment>
<dbReference type="GO" id="GO:0003677">
    <property type="term" value="F:DNA binding"/>
    <property type="evidence" value="ECO:0007669"/>
    <property type="project" value="UniProtKB-KW"/>
</dbReference>
<evidence type="ECO:0000256" key="12">
    <source>
        <dbReference type="ARBA" id="ARBA00032877"/>
    </source>
</evidence>
<feature type="domain" description="Topo IA-type catalytic" evidence="15">
    <location>
        <begin position="128"/>
        <end position="548"/>
    </location>
</feature>
<evidence type="ECO:0000259" key="14">
    <source>
        <dbReference type="PROSITE" id="PS50880"/>
    </source>
</evidence>
<dbReference type="CDD" id="cd00186">
    <property type="entry name" value="TOP1Ac"/>
    <property type="match status" value="1"/>
</dbReference>
<dbReference type="SMART" id="SM00493">
    <property type="entry name" value="TOPRIM"/>
    <property type="match status" value="1"/>
</dbReference>
<dbReference type="InterPro" id="IPR000380">
    <property type="entry name" value="Topo_IA"/>
</dbReference>
<dbReference type="CDD" id="cd03363">
    <property type="entry name" value="TOPRIM_TopoIA_TopoI"/>
    <property type="match status" value="1"/>
</dbReference>
<dbReference type="Gene3D" id="1.10.460.10">
    <property type="entry name" value="Topoisomerase I, domain 2"/>
    <property type="match status" value="1"/>
</dbReference>
<dbReference type="Pfam" id="PF01131">
    <property type="entry name" value="Topoisom_bac"/>
    <property type="match status" value="1"/>
</dbReference>
<dbReference type="PROSITE" id="PS52039">
    <property type="entry name" value="TOPO_IA_2"/>
    <property type="match status" value="1"/>
</dbReference>
<evidence type="ECO:0000256" key="10">
    <source>
        <dbReference type="ARBA" id="ARBA00031985"/>
    </source>
</evidence>
<dbReference type="GO" id="GO:0006265">
    <property type="term" value="P:DNA topological change"/>
    <property type="evidence" value="ECO:0007669"/>
    <property type="project" value="InterPro"/>
</dbReference>
<dbReference type="PANTHER" id="PTHR42785:SF1">
    <property type="entry name" value="DNA TOPOISOMERASE"/>
    <property type="match status" value="1"/>
</dbReference>
<feature type="domain" description="Toprim" evidence="14">
    <location>
        <begin position="1"/>
        <end position="111"/>
    </location>
</feature>
<evidence type="ECO:0000256" key="8">
    <source>
        <dbReference type="ARBA" id="ARBA00023235"/>
    </source>
</evidence>
<dbReference type="AlphaFoldDB" id="A0A1F7FG56"/>
<gene>
    <name evidence="16" type="ORF">A2519_03405</name>
</gene>
<keyword evidence="4" id="KW-0479">Metal-binding</keyword>
<dbReference type="InterPro" id="IPR013826">
    <property type="entry name" value="Topo_IA_cen_sub3"/>
</dbReference>
<feature type="region of interest" description="Disordered" evidence="13">
    <location>
        <begin position="670"/>
        <end position="717"/>
    </location>
</feature>
<name>A0A1F7FG56_UNCRA</name>
<reference evidence="16 17" key="1">
    <citation type="journal article" date="2016" name="Nat. Commun.">
        <title>Thousands of microbial genomes shed light on interconnected biogeochemical processes in an aquifer system.</title>
        <authorList>
            <person name="Anantharaman K."/>
            <person name="Brown C.T."/>
            <person name="Hug L.A."/>
            <person name="Sharon I."/>
            <person name="Castelle C.J."/>
            <person name="Probst A.J."/>
            <person name="Thomas B.C."/>
            <person name="Singh A."/>
            <person name="Wilkins M.J."/>
            <person name="Karaoz U."/>
            <person name="Brodie E.L."/>
            <person name="Williams K.H."/>
            <person name="Hubbard S.S."/>
            <person name="Banfield J.F."/>
        </authorList>
    </citation>
    <scope>NUCLEOTIDE SEQUENCE [LARGE SCALE GENOMIC DNA]</scope>
</reference>
<dbReference type="InterPro" id="IPR003602">
    <property type="entry name" value="Topo_IA_DNA-bd_dom"/>
</dbReference>
<evidence type="ECO:0000256" key="6">
    <source>
        <dbReference type="ARBA" id="ARBA00023029"/>
    </source>
</evidence>
<evidence type="ECO:0000256" key="2">
    <source>
        <dbReference type="ARBA" id="ARBA00009446"/>
    </source>
</evidence>
<dbReference type="SMART" id="SM00436">
    <property type="entry name" value="TOP1Bc"/>
    <property type="match status" value="1"/>
</dbReference>
<sequence>MKLLIVESPNKIKKLRTFLDNSWTLGASVGHICDLPQKDIGIDLEEGTFAQKYQVYPDKSKVVDSLKNMAAKADEVYLASDPDREGEAIAWHVARLLKLDIKKIPRVCFFSITKEEVARALAAPRTIDLNLVDAYKTRRAVDRIFGYQLSPAIQRFGLKSAGRCQTPCLNIVVQRELEIRNFNTRKYYALKAFYKDGFFSEYAREDDKGNFKVTKVQSDEELQALMAQLHASEEHTVVNINAYEEEKRPKPPYITSSIITEAAAKLHFKPARTTQVLQSLFHKGHITYIRTDSTEISDEGLALARSVLEKEYPGLVMEKPVRYTAKKSAQGAHECIRPTHADDSSELAGDRDELALYTLIRTRFLASQCKPQIFKREDILFVTGAGINFLTRNRVETYKGFTAVYSEVESEEKEEEESNNASLDLQTDSVCVVEKYETPQLETKPPTRFKLSTLTKEIEKQGIGRPSTFSTIVQTPLDRGYYEEGKKGFLFPTQKGFDCIKLLSATMPSVIVSDYTRALEDDLDNISEAKDNYRNFIGKWYKDWTSLLEASKKSFDSLAKEMPPPAARPFSMEGAVVSKNKCPDCDVFMVSLKGKFGKYYKCPKCSKNVSEKMLKAKKSMEVSKKSGILCPLCRSPMVERGYKDKKSGKQMKFWGCSTYPVCKGARNAEPATAPQTKTEPVAQKTAAPKVEKPSPIKPAVQSQSAKDFSDDAWMIGA</sequence>
<keyword evidence="4" id="KW-0863">Zinc-finger</keyword>
<dbReference type="InterPro" id="IPR034149">
    <property type="entry name" value="TOPRIM_TopoI"/>
</dbReference>
<dbReference type="InterPro" id="IPR006171">
    <property type="entry name" value="TOPRIM_dom"/>
</dbReference>
<keyword evidence="5" id="KW-0862">Zinc</keyword>
<evidence type="ECO:0000256" key="4">
    <source>
        <dbReference type="ARBA" id="ARBA00022771"/>
    </source>
</evidence>
<evidence type="ECO:0000256" key="5">
    <source>
        <dbReference type="ARBA" id="ARBA00022833"/>
    </source>
</evidence>
<dbReference type="Gene3D" id="3.40.50.140">
    <property type="match status" value="1"/>
</dbReference>
<dbReference type="PROSITE" id="PS50880">
    <property type="entry name" value="TOPRIM"/>
    <property type="match status" value="1"/>
</dbReference>
<dbReference type="Pfam" id="PF01751">
    <property type="entry name" value="Toprim"/>
    <property type="match status" value="1"/>
</dbReference>